<dbReference type="EMBL" id="QLNT01000003">
    <property type="protein sequence ID" value="KAF3075269.1"/>
    <property type="molecule type" value="Genomic_DNA"/>
</dbReference>
<keyword evidence="1" id="KW-0175">Coiled coil</keyword>
<reference evidence="3 4" key="1">
    <citation type="submission" date="2018-06" db="EMBL/GenBank/DDBJ databases">
        <title>Genome analysis of cellulolytic fungus Trichoderma lentiforme CFAM-422.</title>
        <authorList>
            <person name="Steindorff A.S."/>
            <person name="Formighieri E.F."/>
            <person name="Midorikawa G.E.O."/>
            <person name="Tamietti M.S."/>
            <person name="Ramos E.Z."/>
            <person name="Silva A.S."/>
            <person name="Bon E.P.S."/>
            <person name="Mendes T.D."/>
            <person name="Damaso M.C.T."/>
            <person name="Favaro L.C.L."/>
        </authorList>
    </citation>
    <scope>NUCLEOTIDE SEQUENCE [LARGE SCALE GENOMIC DNA]</scope>
    <source>
        <strain evidence="3 4">CFAM-422</strain>
    </source>
</reference>
<comment type="caution">
    <text evidence="3">The sequence shown here is derived from an EMBL/GenBank/DDBJ whole genome shotgun (WGS) entry which is preliminary data.</text>
</comment>
<protein>
    <submittedName>
        <fullName evidence="3">Uncharacterized protein</fullName>
    </submittedName>
</protein>
<feature type="region of interest" description="Disordered" evidence="2">
    <location>
        <begin position="73"/>
        <end position="111"/>
    </location>
</feature>
<proteinExistence type="predicted"/>
<feature type="region of interest" description="Disordered" evidence="2">
    <location>
        <begin position="1"/>
        <end position="58"/>
    </location>
</feature>
<dbReference type="AlphaFoldDB" id="A0A9P5CH57"/>
<evidence type="ECO:0000256" key="1">
    <source>
        <dbReference type="SAM" id="Coils"/>
    </source>
</evidence>
<feature type="compositionally biased region" description="Basic and acidic residues" evidence="2">
    <location>
        <begin position="1"/>
        <end position="34"/>
    </location>
</feature>
<feature type="coiled-coil region" evidence="1">
    <location>
        <begin position="114"/>
        <end position="148"/>
    </location>
</feature>
<organism evidence="3 4">
    <name type="scientific">Trichoderma lentiforme</name>
    <dbReference type="NCBI Taxonomy" id="1567552"/>
    <lineage>
        <taxon>Eukaryota</taxon>
        <taxon>Fungi</taxon>
        <taxon>Dikarya</taxon>
        <taxon>Ascomycota</taxon>
        <taxon>Pezizomycotina</taxon>
        <taxon>Sordariomycetes</taxon>
        <taxon>Hypocreomycetidae</taxon>
        <taxon>Hypocreales</taxon>
        <taxon>Hypocreaceae</taxon>
        <taxon>Trichoderma</taxon>
    </lineage>
</organism>
<keyword evidence="4" id="KW-1185">Reference proteome</keyword>
<feature type="compositionally biased region" description="Polar residues" evidence="2">
    <location>
        <begin position="75"/>
        <end position="90"/>
    </location>
</feature>
<evidence type="ECO:0000313" key="3">
    <source>
        <dbReference type="EMBL" id="KAF3075269.1"/>
    </source>
</evidence>
<dbReference type="Proteomes" id="UP000801864">
    <property type="component" value="Unassembled WGS sequence"/>
</dbReference>
<gene>
    <name evidence="3" type="ORF">CFAM422_002401</name>
</gene>
<feature type="compositionally biased region" description="Low complexity" evidence="2">
    <location>
        <begin position="91"/>
        <end position="103"/>
    </location>
</feature>
<accession>A0A9P5CH57</accession>
<evidence type="ECO:0000313" key="4">
    <source>
        <dbReference type="Proteomes" id="UP000801864"/>
    </source>
</evidence>
<sequence length="406" mass="46369">MQEQKRHYDKSTDQHELADHSNLEETADRKDRSSRPSKPSQNTSTTSNSLDDKSNKRSTLTGLVKTAVQFLSPGDFSQSSHNDQIRHTQTSASRRASRSSPAPYEQNKRESNELQEIISYAQNLEKTVHKLKKELKKAHEEVAVLRKTVTENEAIVTRAHATAISTLAGNVSRGITDDVIREELKKLLQTDVLSWCADLCTEKILDEHAALQKLLQIGIINNSESYLKCPEYLKFTVNTPDGSAQPNAAIDWRIQTVECLERATPVMNDYLQREVQLFTKEYEFLISDERYDQEAYQDLVQIFASFASLALKLWKTRTNIKWYSVNGFEEPYFQPGDSVIEVEQSLVSRMGRQLNGRPIGFFIHPMIGSQTQSKDGKMEEVVWLKALAWVSDKDEPMDREEMAQAY</sequence>
<name>A0A9P5CH57_9HYPO</name>
<evidence type="ECO:0000256" key="2">
    <source>
        <dbReference type="SAM" id="MobiDB-lite"/>
    </source>
</evidence>